<dbReference type="PROSITE" id="PS50994">
    <property type="entry name" value="INTEGRASE"/>
    <property type="match status" value="1"/>
</dbReference>
<evidence type="ECO:0000256" key="1">
    <source>
        <dbReference type="PROSITE-ProRule" id="PRU00047"/>
    </source>
</evidence>
<dbReference type="GO" id="GO:0003676">
    <property type="term" value="F:nucleic acid binding"/>
    <property type="evidence" value="ECO:0007669"/>
    <property type="project" value="InterPro"/>
</dbReference>
<dbReference type="Pfam" id="PF00098">
    <property type="entry name" value="zf-CCHC"/>
    <property type="match status" value="1"/>
</dbReference>
<feature type="compositionally biased region" description="Polar residues" evidence="2">
    <location>
        <begin position="679"/>
        <end position="696"/>
    </location>
</feature>
<organism evidence="5 6">
    <name type="scientific">Porphyra umbilicalis</name>
    <name type="common">Purple laver</name>
    <name type="synonym">Red alga</name>
    <dbReference type="NCBI Taxonomy" id="2786"/>
    <lineage>
        <taxon>Eukaryota</taxon>
        <taxon>Rhodophyta</taxon>
        <taxon>Bangiophyceae</taxon>
        <taxon>Bangiales</taxon>
        <taxon>Bangiaceae</taxon>
        <taxon>Porphyra</taxon>
    </lineage>
</organism>
<feature type="region of interest" description="Disordered" evidence="2">
    <location>
        <begin position="149"/>
        <end position="172"/>
    </location>
</feature>
<dbReference type="InterPro" id="IPR012337">
    <property type="entry name" value="RNaseH-like_sf"/>
</dbReference>
<keyword evidence="6" id="KW-1185">Reference proteome</keyword>
<dbReference type="OrthoDB" id="5664at2759"/>
<feature type="region of interest" description="Disordered" evidence="2">
    <location>
        <begin position="659"/>
        <end position="716"/>
    </location>
</feature>
<dbReference type="InterPro" id="IPR036875">
    <property type="entry name" value="Znf_CCHC_sf"/>
</dbReference>
<dbReference type="InterPro" id="IPR001878">
    <property type="entry name" value="Znf_CCHC"/>
</dbReference>
<gene>
    <name evidence="5" type="ORF">BU14_0183s0011</name>
</gene>
<evidence type="ECO:0008006" key="7">
    <source>
        <dbReference type="Google" id="ProtNLM"/>
    </source>
</evidence>
<dbReference type="EMBL" id="KV918860">
    <property type="protein sequence ID" value="OSX76619.1"/>
    <property type="molecule type" value="Genomic_DNA"/>
</dbReference>
<evidence type="ECO:0000259" key="4">
    <source>
        <dbReference type="PROSITE" id="PS50994"/>
    </source>
</evidence>
<evidence type="ECO:0000313" key="6">
    <source>
        <dbReference type="Proteomes" id="UP000218209"/>
    </source>
</evidence>
<dbReference type="GO" id="GO:0008270">
    <property type="term" value="F:zinc ion binding"/>
    <property type="evidence" value="ECO:0007669"/>
    <property type="project" value="UniProtKB-KW"/>
</dbReference>
<dbReference type="Gene3D" id="3.30.420.10">
    <property type="entry name" value="Ribonuclease H-like superfamily/Ribonuclease H"/>
    <property type="match status" value="1"/>
</dbReference>
<dbReference type="InterPro" id="IPR036397">
    <property type="entry name" value="RNaseH_sf"/>
</dbReference>
<sequence length="1173" mass="128089">MNEEYNTPTRQTDVKHRVAGLRVSTFVAAGQTEKEALETVRTMIDQLSPQLAPLNRADENLVDYLRGAVVGEPWADSVVSRIATTKPSFQQLFLELDAALGLKEEGRAAVAKDVPINSQVAATKAALPVMYAGQGVYAYANRGVGATTPRSRATVGAPIPASRPSATRATTTTRPRFDPLSVAGCFNCDNPGHTMRQCPIPVDTFKAAQRKLAYYDKKHAGGRGGAATVLYLMCRQSGQHPTTYLFGGVLTPCTGTVVIRVPIAPAHYVAMRVAIVDLSIPFLFGLDALDAFSLYVNNVDNSLKCDARGFKTPLTRKDGHLYLVWNNAIHYTTTELDRLHRHFHHPQTGRLAELLRRAGGAKITPDVQAELAKVAAACDVCQRLAVAPHRFRTTMPSDDLSFNRTVYLDLMYLEGKSVLHVVDRDTAFSAAAFTDGERVDVLWQLYCCIWANPYVGHPSFMHADQGPQFKSAAWKALTNSAGVDLQLSGVESHNALGTGERYHAFLRTIYRRVRMEHPTVTAGSALSMAVAAMNQTAGPRGLVPTLLVFGVLPRTPITPLPLPVQRERMEAMATARKEMAAQVAKARVAAALTSSVPAATGRVLKSGEQVLVYREPPVHEWFGPHTVIAQQDKVVWLAIDGHLRQFAVDKVKPYLTSTPAHADEETKTPTPLGAAVPASATTPTKQPASLTATMSQPIRAPSPPPTGDNPDFGRHLDSTITGEALLAAVHRTVPAVVGLNKVIPASDPRVATTQFRDAALKEVAGLRDRGAFSVVNAADVPPEASVIGGRFVYTLNHVGAPEEMAKARFVAQGHRDKAKWFVVHNLATLRQRSTRLLVSTAAIMRWRIFAHDITQAYLQSRDAFSRCLYLRPHPGDRHLFDISETEVLKLDLPPNDLGMMPLTSDPALYVKWQPEHTLSGLLGAYVDDCLMGGDDAFAALTQRTLTRFQGKPRMLDNAEFVGVHITTVASGVPHFAIDQRAYVDNLERLPLDASFTMFLSARARVAWLTHTRPDLCCGINLAAQVTEATYSVTACRRVVHSIMAGEVYAFSAAFDEAFVIRYDLERLYRRRIPLNMFTDSKQLFDVVTKASHPTEKRLLVDIAAARQAYNRQDLSNVGLVASENNIADALRKARGCGALDALLRTGVDRTPVVQWVIRPTLDPPCATTGKPAV</sequence>
<keyword evidence="1" id="KW-0862">Zinc</keyword>
<dbReference type="PANTHER" id="PTHR37984">
    <property type="entry name" value="PROTEIN CBG26694"/>
    <property type="match status" value="1"/>
</dbReference>
<accession>A0A1X6P6V7</accession>
<evidence type="ECO:0000259" key="3">
    <source>
        <dbReference type="PROSITE" id="PS50158"/>
    </source>
</evidence>
<name>A0A1X6P6V7_PORUM</name>
<dbReference type="SMART" id="SM00343">
    <property type="entry name" value="ZnF_C2HC"/>
    <property type="match status" value="1"/>
</dbReference>
<reference evidence="5 6" key="1">
    <citation type="submission" date="2017-03" db="EMBL/GenBank/DDBJ databases">
        <title>WGS assembly of Porphyra umbilicalis.</title>
        <authorList>
            <person name="Brawley S.H."/>
            <person name="Blouin N.A."/>
            <person name="Ficko-Blean E."/>
            <person name="Wheeler G.L."/>
            <person name="Lohr M."/>
            <person name="Goodson H.V."/>
            <person name="Jenkins J.W."/>
            <person name="Blaby-Haas C.E."/>
            <person name="Helliwell K.E."/>
            <person name="Chan C."/>
            <person name="Marriage T."/>
            <person name="Bhattacharya D."/>
            <person name="Klein A.S."/>
            <person name="Badis Y."/>
            <person name="Brodie J."/>
            <person name="Cao Y."/>
            <person name="Collen J."/>
            <person name="Dittami S.M."/>
            <person name="Gachon C.M."/>
            <person name="Green B.R."/>
            <person name="Karpowicz S."/>
            <person name="Kim J.W."/>
            <person name="Kudahl U."/>
            <person name="Lin S."/>
            <person name="Michel G."/>
            <person name="Mittag M."/>
            <person name="Olson B.J."/>
            <person name="Pangilinan J."/>
            <person name="Peng Y."/>
            <person name="Qiu H."/>
            <person name="Shu S."/>
            <person name="Singer J.T."/>
            <person name="Smith A.G."/>
            <person name="Sprecher B.N."/>
            <person name="Wagner V."/>
            <person name="Wang W."/>
            <person name="Wang Z.-Y."/>
            <person name="Yan J."/>
            <person name="Yarish C."/>
            <person name="Zoeuner-Riek S."/>
            <person name="Zhuang Y."/>
            <person name="Zou Y."/>
            <person name="Lindquist E.A."/>
            <person name="Grimwood J."/>
            <person name="Barry K."/>
            <person name="Rokhsar D.S."/>
            <person name="Schmutz J."/>
            <person name="Stiller J.W."/>
            <person name="Grossman A.R."/>
            <person name="Prochnik S.E."/>
        </authorList>
    </citation>
    <scope>NUCLEOTIDE SEQUENCE [LARGE SCALE GENOMIC DNA]</scope>
    <source>
        <strain evidence="5">4086291</strain>
    </source>
</reference>
<dbReference type="AlphaFoldDB" id="A0A1X6P6V7"/>
<dbReference type="Proteomes" id="UP000218209">
    <property type="component" value="Unassembled WGS sequence"/>
</dbReference>
<dbReference type="InterPro" id="IPR001584">
    <property type="entry name" value="Integrase_cat-core"/>
</dbReference>
<evidence type="ECO:0000313" key="5">
    <source>
        <dbReference type="EMBL" id="OSX76619.1"/>
    </source>
</evidence>
<feature type="domain" description="Integrase catalytic" evidence="4">
    <location>
        <begin position="392"/>
        <end position="567"/>
    </location>
</feature>
<dbReference type="InterPro" id="IPR050951">
    <property type="entry name" value="Retrovirus_Pol_polyprotein"/>
</dbReference>
<dbReference type="PROSITE" id="PS50158">
    <property type="entry name" value="ZF_CCHC"/>
    <property type="match status" value="1"/>
</dbReference>
<dbReference type="SUPFAM" id="SSF53098">
    <property type="entry name" value="Ribonuclease H-like"/>
    <property type="match status" value="1"/>
</dbReference>
<dbReference type="GO" id="GO:0015074">
    <property type="term" value="P:DNA integration"/>
    <property type="evidence" value="ECO:0007669"/>
    <property type="project" value="InterPro"/>
</dbReference>
<proteinExistence type="predicted"/>
<keyword evidence="1" id="KW-0863">Zinc-finger</keyword>
<feature type="compositionally biased region" description="Low complexity" evidence="2">
    <location>
        <begin position="160"/>
        <end position="172"/>
    </location>
</feature>
<dbReference type="SUPFAM" id="SSF57756">
    <property type="entry name" value="Retrovirus zinc finger-like domains"/>
    <property type="match status" value="1"/>
</dbReference>
<feature type="domain" description="CCHC-type" evidence="3">
    <location>
        <begin position="185"/>
        <end position="199"/>
    </location>
</feature>
<evidence type="ECO:0000256" key="2">
    <source>
        <dbReference type="SAM" id="MobiDB-lite"/>
    </source>
</evidence>
<protein>
    <recommendedName>
        <fullName evidence="7">CCHC-type domain-containing protein</fullName>
    </recommendedName>
</protein>
<dbReference type="PANTHER" id="PTHR37984:SF5">
    <property type="entry name" value="PROTEIN NYNRIN-LIKE"/>
    <property type="match status" value="1"/>
</dbReference>
<keyword evidence="1" id="KW-0479">Metal-binding</keyword>